<protein>
    <submittedName>
        <fullName evidence="2">Uncharacterized protein</fullName>
    </submittedName>
</protein>
<organism evidence="2 3">
    <name type="scientific">Olea europaea subsp. europaea</name>
    <dbReference type="NCBI Taxonomy" id="158383"/>
    <lineage>
        <taxon>Eukaryota</taxon>
        <taxon>Viridiplantae</taxon>
        <taxon>Streptophyta</taxon>
        <taxon>Embryophyta</taxon>
        <taxon>Tracheophyta</taxon>
        <taxon>Spermatophyta</taxon>
        <taxon>Magnoliopsida</taxon>
        <taxon>eudicotyledons</taxon>
        <taxon>Gunneridae</taxon>
        <taxon>Pentapetalae</taxon>
        <taxon>asterids</taxon>
        <taxon>lamiids</taxon>
        <taxon>Lamiales</taxon>
        <taxon>Oleaceae</taxon>
        <taxon>Oleeae</taxon>
        <taxon>Olea</taxon>
    </lineage>
</organism>
<feature type="region of interest" description="Disordered" evidence="1">
    <location>
        <begin position="21"/>
        <end position="41"/>
    </location>
</feature>
<name>A0A8S0UAG1_OLEEU</name>
<sequence length="146" mass="17165">MYGKEEQKEEDKEERLLSYTIRESNDDFDPSLLSNEPPSNMEFYEYSQKPLGLESIRIELHSRMEFDENKYLEGAKQQQQKGDKAEDNCPELSSQRPPDFESIRVVPTSRMELDENKYLEATKYSCKKRTKPKITALNFQVRGLLT</sequence>
<evidence type="ECO:0000256" key="1">
    <source>
        <dbReference type="SAM" id="MobiDB-lite"/>
    </source>
</evidence>
<feature type="region of interest" description="Disordered" evidence="1">
    <location>
        <begin position="71"/>
        <end position="102"/>
    </location>
</feature>
<comment type="caution">
    <text evidence="2">The sequence shown here is derived from an EMBL/GenBank/DDBJ whole genome shotgun (WGS) entry which is preliminary data.</text>
</comment>
<accession>A0A8S0UAG1</accession>
<dbReference type="Gramene" id="OE9A042157T1">
    <property type="protein sequence ID" value="OE9A042157C1"/>
    <property type="gene ID" value="OE9A042157"/>
</dbReference>
<reference evidence="2 3" key="1">
    <citation type="submission" date="2019-12" db="EMBL/GenBank/DDBJ databases">
        <authorList>
            <person name="Alioto T."/>
            <person name="Alioto T."/>
            <person name="Gomez Garrido J."/>
        </authorList>
    </citation>
    <scope>NUCLEOTIDE SEQUENCE [LARGE SCALE GENOMIC DNA]</scope>
</reference>
<dbReference type="AlphaFoldDB" id="A0A8S0UAG1"/>
<evidence type="ECO:0000313" key="2">
    <source>
        <dbReference type="EMBL" id="CAA3014791.1"/>
    </source>
</evidence>
<dbReference type="Proteomes" id="UP000594638">
    <property type="component" value="Unassembled WGS sequence"/>
</dbReference>
<keyword evidence="3" id="KW-1185">Reference proteome</keyword>
<dbReference type="EMBL" id="CACTIH010007507">
    <property type="protein sequence ID" value="CAA3014791.1"/>
    <property type="molecule type" value="Genomic_DNA"/>
</dbReference>
<proteinExistence type="predicted"/>
<evidence type="ECO:0000313" key="3">
    <source>
        <dbReference type="Proteomes" id="UP000594638"/>
    </source>
</evidence>
<gene>
    <name evidence="2" type="ORF">OLEA9_A042157</name>
</gene>